<organism evidence="1 2">
    <name type="scientific">Luteolibacter luteus</name>
    <dbReference type="NCBI Taxonomy" id="2728835"/>
    <lineage>
        <taxon>Bacteria</taxon>
        <taxon>Pseudomonadati</taxon>
        <taxon>Verrucomicrobiota</taxon>
        <taxon>Verrucomicrobiia</taxon>
        <taxon>Verrucomicrobiales</taxon>
        <taxon>Verrucomicrobiaceae</taxon>
        <taxon>Luteolibacter</taxon>
    </lineage>
</organism>
<accession>A0A858RKR0</accession>
<dbReference type="KEGG" id="luo:HHL09_19595"/>
<dbReference type="AlphaFoldDB" id="A0A858RKR0"/>
<reference evidence="1 2" key="1">
    <citation type="submission" date="2020-04" db="EMBL/GenBank/DDBJ databases">
        <title>Luteolibacter sp. G-1-1-1 isolated from soil.</title>
        <authorList>
            <person name="Dahal R.H."/>
        </authorList>
    </citation>
    <scope>NUCLEOTIDE SEQUENCE [LARGE SCALE GENOMIC DNA]</scope>
    <source>
        <strain evidence="1 2">G-1-1-1</strain>
    </source>
</reference>
<dbReference type="RefSeq" id="WP_169456322.1">
    <property type="nucleotide sequence ID" value="NZ_CP051774.1"/>
</dbReference>
<protein>
    <submittedName>
        <fullName evidence="1">Uncharacterized protein</fullName>
    </submittedName>
</protein>
<gene>
    <name evidence="1" type="ORF">HHL09_19595</name>
</gene>
<sequence>MRLACKPSFQSHPALGIILSIVLPASAEVRVQPPVPITHRVQVQPIRVTRNDGITMATTFGDSATTLYIQRQVNAIWAQAGVRIDWLPFVNYPSNFAYQGSGNYEVEARPEGDLAIIVDSAGSPPKSTSAIVINMFFVEIAPTYPHEDDNVSAGAAFVDSNGSAIHVGANHLTGADGWDIIAAVAARQIGFNLGLNVHTASTDNLMVKNGGTTEYLTEEQKNIIFTDDPGTDGFDMLQVAPPTNYSQWALANGLQGGPEDDDDGDNIKNVIEFMLTLDPRAPSMLPTPIAGSSGLTWTLNKNPAAAEDGLFYQVQSGTNLTSWVNAGEDGSSILMTDNATTLMVRLNPGVEKKFMRFKVDTSPVLPAIASPLLLSRTTTSAKVAPAGRRAKLRTSATSRNDSLSAVRRACSKSIHRLFTSFRFP</sequence>
<name>A0A858RKR0_9BACT</name>
<proteinExistence type="predicted"/>
<dbReference type="EMBL" id="CP051774">
    <property type="protein sequence ID" value="QJE97896.1"/>
    <property type="molecule type" value="Genomic_DNA"/>
</dbReference>
<evidence type="ECO:0000313" key="2">
    <source>
        <dbReference type="Proteomes" id="UP000501812"/>
    </source>
</evidence>
<evidence type="ECO:0000313" key="1">
    <source>
        <dbReference type="EMBL" id="QJE97896.1"/>
    </source>
</evidence>
<keyword evidence="2" id="KW-1185">Reference proteome</keyword>
<dbReference type="Proteomes" id="UP000501812">
    <property type="component" value="Chromosome"/>
</dbReference>